<keyword evidence="5" id="KW-1185">Reference proteome</keyword>
<accession>A0A1L2ZNM6</accession>
<evidence type="ECO:0000313" key="5">
    <source>
        <dbReference type="Proteomes" id="UP000183530"/>
    </source>
</evidence>
<dbReference type="PANTHER" id="PTHR10357:SF210">
    <property type="entry name" value="MALTODEXTRIN GLUCOSIDASE"/>
    <property type="match status" value="1"/>
</dbReference>
<dbReference type="Proteomes" id="UP000183530">
    <property type="component" value="Chromosome"/>
</dbReference>
<dbReference type="KEGG" id="nae:BHE16_05975"/>
<keyword evidence="2" id="KW-0326">Glycosidase</keyword>
<dbReference type="EMBL" id="CP018135">
    <property type="protein sequence ID" value="APF40641.1"/>
    <property type="molecule type" value="Genomic_DNA"/>
</dbReference>
<proteinExistence type="predicted"/>
<dbReference type="InterPro" id="IPR017853">
    <property type="entry name" value="GH"/>
</dbReference>
<dbReference type="InterPro" id="IPR014756">
    <property type="entry name" value="Ig_E-set"/>
</dbReference>
<sequence length="667" mass="74019">MLFQPHHDGSALYVDQLHPELGSTVRVRLRVPAGFGEVEKVWLRSVRDAEPHYDAADRLPFEANGGADLEEEGSADAGADQWWEAHLTVINPVQKYRWFVQSSGRSYWVNAQGVFRHDVPDASDFRLVAGPGAPAWAPQAVMYQIFVDRFARSSQADQHPTPEWAIACSWDDTPVIGRGPETPYQFYGGDLDGIREKLDHLVAVGATLVYLTPMFAARSNHRYDASAFAEVDPLLGGDDALVRLVEEIHARGLKVMGDLTTNHSGDMHEWFRASFRNPEAPESEMYYFGEGNEDYVAWLGVPSLPKFNWHSAHLRKRFVLDDDSMVARWLKPPFNLDGWRIDVGNMTGRHGRDDLNYEVAKIIRERVTELNSDALLLAESTSDASADFQGETWHGAMTYTNFTRPVWQWLSRGEWPELTQEQVEEAAGVNTATLLSVSGIPVPAVQTWPDFYGVPQKGPDRIEAEELLATHLNFIAGFPWSVRLCNMNAIDTHDTARAALAVIPGGQEVAAALQFSLPGIPLVFAGDEFGLEGFNGEESRTPMPWDDPSRIKRDLRGIYRALSETRRRHPVLADGGIRWLFAEGDALAFIRESDDESVLVMATRKALEEGLELPVKALCHPATDIETLLTIGEGAPTLSTSPSGVVRWKSSGPGVSLYRLPGVKAPA</sequence>
<dbReference type="CDD" id="cd11338">
    <property type="entry name" value="AmyAc_CMD"/>
    <property type="match status" value="1"/>
</dbReference>
<dbReference type="SUPFAM" id="SSF51445">
    <property type="entry name" value="(Trans)glycosidases"/>
    <property type="match status" value="1"/>
</dbReference>
<protein>
    <recommendedName>
        <fullName evidence="3">Glycosyl hydrolase family 13 catalytic domain-containing protein</fullName>
    </recommendedName>
</protein>
<dbReference type="RefSeq" id="WP_071894122.1">
    <property type="nucleotide sequence ID" value="NZ_CP018135.1"/>
</dbReference>
<dbReference type="InterPro" id="IPR004185">
    <property type="entry name" value="Glyco_hydro_13_lg-like_dom"/>
</dbReference>
<evidence type="ECO:0000259" key="3">
    <source>
        <dbReference type="SMART" id="SM00642"/>
    </source>
</evidence>
<dbReference type="GO" id="GO:0004553">
    <property type="term" value="F:hydrolase activity, hydrolyzing O-glycosyl compounds"/>
    <property type="evidence" value="ECO:0007669"/>
    <property type="project" value="InterPro"/>
</dbReference>
<dbReference type="Pfam" id="PF00128">
    <property type="entry name" value="Alpha-amylase"/>
    <property type="match status" value="1"/>
</dbReference>
<dbReference type="AlphaFoldDB" id="A0A1L2ZNM6"/>
<dbReference type="PANTHER" id="PTHR10357">
    <property type="entry name" value="ALPHA-AMYLASE FAMILY MEMBER"/>
    <property type="match status" value="1"/>
</dbReference>
<dbReference type="SMART" id="SM00642">
    <property type="entry name" value="Aamy"/>
    <property type="match status" value="1"/>
</dbReference>
<reference evidence="4 5" key="1">
    <citation type="submission" date="2016-11" db="EMBL/GenBank/DDBJ databases">
        <title>Genome sequencing of Zhihengliuella aestuarii B18 antagonistic to Plasmodiophora brassicae.</title>
        <authorList>
            <person name="Luo Y."/>
        </authorList>
    </citation>
    <scope>NUCLEOTIDE SEQUENCE [LARGE SCALE GENOMIC DNA]</scope>
    <source>
        <strain evidence="4 5">B18</strain>
    </source>
</reference>
<dbReference type="Gene3D" id="3.20.20.80">
    <property type="entry name" value="Glycosidases"/>
    <property type="match status" value="2"/>
</dbReference>
<evidence type="ECO:0000256" key="1">
    <source>
        <dbReference type="ARBA" id="ARBA00022801"/>
    </source>
</evidence>
<dbReference type="STRING" id="556325.BHE16_05975"/>
<evidence type="ECO:0000313" key="4">
    <source>
        <dbReference type="EMBL" id="APF40641.1"/>
    </source>
</evidence>
<dbReference type="CDD" id="cd02857">
    <property type="entry name" value="E_set_CDase_PDE_N"/>
    <property type="match status" value="1"/>
</dbReference>
<name>A0A1L2ZNM6_9MICC</name>
<feature type="domain" description="Glycosyl hydrolase family 13 catalytic" evidence="3">
    <location>
        <begin position="144"/>
        <end position="566"/>
    </location>
</feature>
<evidence type="ECO:0000256" key="2">
    <source>
        <dbReference type="ARBA" id="ARBA00023295"/>
    </source>
</evidence>
<gene>
    <name evidence="4" type="ORF">BHE16_05975</name>
</gene>
<dbReference type="OrthoDB" id="9043248at2"/>
<keyword evidence="1" id="KW-0378">Hydrolase</keyword>
<dbReference type="GO" id="GO:0005975">
    <property type="term" value="P:carbohydrate metabolic process"/>
    <property type="evidence" value="ECO:0007669"/>
    <property type="project" value="InterPro"/>
</dbReference>
<dbReference type="InterPro" id="IPR006047">
    <property type="entry name" value="GH13_cat_dom"/>
</dbReference>
<organism evidence="4 5">
    <name type="scientific">Neomicrococcus aestuarii</name>
    <dbReference type="NCBI Taxonomy" id="556325"/>
    <lineage>
        <taxon>Bacteria</taxon>
        <taxon>Bacillati</taxon>
        <taxon>Actinomycetota</taxon>
        <taxon>Actinomycetes</taxon>
        <taxon>Micrococcales</taxon>
        <taxon>Micrococcaceae</taxon>
        <taxon>Neomicrococcus</taxon>
    </lineage>
</organism>
<dbReference type="SUPFAM" id="SSF81296">
    <property type="entry name" value="E set domains"/>
    <property type="match status" value="1"/>
</dbReference>